<feature type="region of interest" description="Disordered" evidence="1">
    <location>
        <begin position="1"/>
        <end position="40"/>
    </location>
</feature>
<evidence type="ECO:0000313" key="2">
    <source>
        <dbReference type="EMBL" id="EPC52616.1"/>
    </source>
</evidence>
<dbReference type="AlphaFoldDB" id="A0A829GET8"/>
<reference evidence="2 3" key="1">
    <citation type="journal article" date="2013" name="PLoS ONE">
        <title>Lactobacillus paracasei comparative genomics: towards species pan-genome definition and exploitation of diversity.</title>
        <authorList>
            <person name="Smokvina T."/>
            <person name="Wels M."/>
            <person name="Polka J."/>
            <person name="Chervaux C."/>
            <person name="Brisse S."/>
            <person name="Boekhorst J."/>
            <person name="van Hylckama Vlieg J.E."/>
            <person name="Siezen R.J."/>
        </authorList>
    </citation>
    <scope>NUCLEOTIDE SEQUENCE [LARGE SCALE GENOMIC DNA]</scope>
    <source>
        <strain evidence="2 3">Lpp123</strain>
    </source>
</reference>
<evidence type="ECO:0000313" key="3">
    <source>
        <dbReference type="Proteomes" id="UP000014316"/>
    </source>
</evidence>
<feature type="compositionally biased region" description="Polar residues" evidence="1">
    <location>
        <begin position="31"/>
        <end position="40"/>
    </location>
</feature>
<gene>
    <name evidence="2" type="ORF">Lpp123_09364</name>
</gene>
<sequence length="40" mass="4596">MKTRKLAQKPAHKDFERKKTKALSDIAELRNAQTDPETEA</sequence>
<proteinExistence type="predicted"/>
<organism evidence="2 3">
    <name type="scientific">Lacticaseibacillus paracasei subsp. paracasei Lpp123</name>
    <dbReference type="NCBI Taxonomy" id="1256201"/>
    <lineage>
        <taxon>Bacteria</taxon>
        <taxon>Bacillati</taxon>
        <taxon>Bacillota</taxon>
        <taxon>Bacilli</taxon>
        <taxon>Lactobacillales</taxon>
        <taxon>Lactobacillaceae</taxon>
        <taxon>Lacticaseibacillus</taxon>
    </lineage>
</organism>
<dbReference type="Proteomes" id="UP000014316">
    <property type="component" value="Unassembled WGS sequence"/>
</dbReference>
<comment type="caution">
    <text evidence="2">The sequence shown here is derived from an EMBL/GenBank/DDBJ whole genome shotgun (WGS) entry which is preliminary data.</text>
</comment>
<name>A0A829GET8_LACPA</name>
<evidence type="ECO:0000256" key="1">
    <source>
        <dbReference type="SAM" id="MobiDB-lite"/>
    </source>
</evidence>
<dbReference type="EMBL" id="ANJW01000561">
    <property type="protein sequence ID" value="EPC52616.1"/>
    <property type="molecule type" value="Genomic_DNA"/>
</dbReference>
<protein>
    <submittedName>
        <fullName evidence="2">Uncharacterized protein</fullName>
    </submittedName>
</protein>
<accession>A0A829GET8</accession>